<protein>
    <submittedName>
        <fullName evidence="2">Uncharacterized protein</fullName>
    </submittedName>
</protein>
<dbReference type="RefSeq" id="XP_018029165.1">
    <property type="nucleotide sequence ID" value="XM_018183503.1"/>
</dbReference>
<feature type="compositionally biased region" description="Polar residues" evidence="1">
    <location>
        <begin position="121"/>
        <end position="131"/>
    </location>
</feature>
<evidence type="ECO:0000256" key="1">
    <source>
        <dbReference type="SAM" id="MobiDB-lite"/>
    </source>
</evidence>
<feature type="region of interest" description="Disordered" evidence="1">
    <location>
        <begin position="201"/>
        <end position="262"/>
    </location>
</feature>
<dbReference type="OrthoDB" id="10433127at2759"/>
<organism evidence="2 3">
    <name type="scientific">Paraphaeosphaeria sporulosa</name>
    <dbReference type="NCBI Taxonomy" id="1460663"/>
    <lineage>
        <taxon>Eukaryota</taxon>
        <taxon>Fungi</taxon>
        <taxon>Dikarya</taxon>
        <taxon>Ascomycota</taxon>
        <taxon>Pezizomycotina</taxon>
        <taxon>Dothideomycetes</taxon>
        <taxon>Pleosporomycetidae</taxon>
        <taxon>Pleosporales</taxon>
        <taxon>Massarineae</taxon>
        <taxon>Didymosphaeriaceae</taxon>
        <taxon>Paraphaeosphaeria</taxon>
    </lineage>
</organism>
<feature type="compositionally biased region" description="Polar residues" evidence="1">
    <location>
        <begin position="219"/>
        <end position="231"/>
    </location>
</feature>
<feature type="region of interest" description="Disordered" evidence="1">
    <location>
        <begin position="93"/>
        <end position="167"/>
    </location>
</feature>
<dbReference type="AlphaFoldDB" id="A0A177BWV5"/>
<dbReference type="EMBL" id="KV441564">
    <property type="protein sequence ID" value="OAF98799.1"/>
    <property type="molecule type" value="Genomic_DNA"/>
</dbReference>
<proteinExistence type="predicted"/>
<gene>
    <name evidence="2" type="ORF">CC84DRAFT_1223544</name>
</gene>
<evidence type="ECO:0000313" key="2">
    <source>
        <dbReference type="EMBL" id="OAF98799.1"/>
    </source>
</evidence>
<sequence>MAPPGQRIWDFSPLQAQRHIISMSEQNSPAHSKNLCEGTNKSPFRGGQGIGRYFATPADLERQFALISQRNIPSNPHEAAGHMLDYQGQLHTSSSVHESPYTVLRPGQPRMLSPPPGLNEGPSTPYQTFSSAIDAYRAGSQGRGQSPSAPSFQGGSQHGPPEQCMAQQAHHPELAELPVDSRKRYADRLEENDTMNHFLSATAIPAPLPKNQRRKSNKPPATTTAQATGEFSTVDLASTHEKRTSAPKQPCVATAGQNGDHPELLAKLPPTTPAPDSPIYRLSDPLQGLRKVLGEPRWQQFLQLVEQYVGETIDEPRLIHGQRRIFHGQNPMVEKKCRRLTEKMVREAREAQGGM</sequence>
<dbReference type="Proteomes" id="UP000077069">
    <property type="component" value="Unassembled WGS sequence"/>
</dbReference>
<dbReference type="GeneID" id="28766989"/>
<evidence type="ECO:0000313" key="3">
    <source>
        <dbReference type="Proteomes" id="UP000077069"/>
    </source>
</evidence>
<feature type="compositionally biased region" description="Polar residues" evidence="1">
    <location>
        <begin position="143"/>
        <end position="155"/>
    </location>
</feature>
<reference evidence="2 3" key="1">
    <citation type="submission" date="2016-05" db="EMBL/GenBank/DDBJ databases">
        <title>Comparative analysis of secretome profiles of manganese(II)-oxidizing ascomycete fungi.</title>
        <authorList>
            <consortium name="DOE Joint Genome Institute"/>
            <person name="Zeiner C.A."/>
            <person name="Purvine S.O."/>
            <person name="Zink E.M."/>
            <person name="Wu S."/>
            <person name="Pasa-Tolic L."/>
            <person name="Chaput D.L."/>
            <person name="Haridas S."/>
            <person name="Grigoriev I.V."/>
            <person name="Santelli C.M."/>
            <person name="Hansel C.M."/>
        </authorList>
    </citation>
    <scope>NUCLEOTIDE SEQUENCE [LARGE SCALE GENOMIC DNA]</scope>
    <source>
        <strain evidence="2 3">AP3s5-JAC2a</strain>
    </source>
</reference>
<name>A0A177BWV5_9PLEO</name>
<dbReference type="InParanoid" id="A0A177BWV5"/>
<keyword evidence="3" id="KW-1185">Reference proteome</keyword>
<accession>A0A177BWV5</accession>